<sequence>MPSRAVVLVVLTSVSEIIQINKPTGWYLPEFAYPYNVISPNVDVVVASPMGGVAPLDPESVQDFQDPASQGRSSEFAAIYYPGGHGPMFDLVDDPDSIALIQEFYEAGKPVATVCHGSIVLVNAKVNGKYIADGRNVTGMTNEEEDSLQMTAAMPFLVEDRLKADGANFIEVAAFQENVIVDGQLITGQNPASAQGVGLALAKALGFN</sequence>
<evidence type="ECO:0000313" key="2">
    <source>
        <dbReference type="Proteomes" id="UP001143910"/>
    </source>
</evidence>
<organism evidence="1 2">
    <name type="scientific">Zarea fungicola</name>
    <dbReference type="NCBI Taxonomy" id="93591"/>
    <lineage>
        <taxon>Eukaryota</taxon>
        <taxon>Fungi</taxon>
        <taxon>Dikarya</taxon>
        <taxon>Ascomycota</taxon>
        <taxon>Pezizomycotina</taxon>
        <taxon>Sordariomycetes</taxon>
        <taxon>Hypocreomycetidae</taxon>
        <taxon>Hypocreales</taxon>
        <taxon>Cordycipitaceae</taxon>
        <taxon>Zarea</taxon>
    </lineage>
</organism>
<accession>A0ACC1NP99</accession>
<name>A0ACC1NP99_9HYPO</name>
<keyword evidence="2" id="KW-1185">Reference proteome</keyword>
<evidence type="ECO:0000313" key="1">
    <source>
        <dbReference type="EMBL" id="KAJ2980894.1"/>
    </source>
</evidence>
<gene>
    <name evidence="1" type="ORF">NQ176_g2371</name>
</gene>
<proteinExistence type="predicted"/>
<protein>
    <submittedName>
        <fullName evidence="1">Uncharacterized protein</fullName>
    </submittedName>
</protein>
<dbReference type="Proteomes" id="UP001143910">
    <property type="component" value="Unassembled WGS sequence"/>
</dbReference>
<dbReference type="EMBL" id="JANJQO010000166">
    <property type="protein sequence ID" value="KAJ2980894.1"/>
    <property type="molecule type" value="Genomic_DNA"/>
</dbReference>
<reference evidence="1" key="1">
    <citation type="submission" date="2022-08" db="EMBL/GenBank/DDBJ databases">
        <title>Genome Sequence of Lecanicillium fungicola.</title>
        <authorList>
            <person name="Buettner E."/>
        </authorList>
    </citation>
    <scope>NUCLEOTIDE SEQUENCE</scope>
    <source>
        <strain evidence="1">Babe33</strain>
    </source>
</reference>
<comment type="caution">
    <text evidence="1">The sequence shown here is derived from an EMBL/GenBank/DDBJ whole genome shotgun (WGS) entry which is preliminary data.</text>
</comment>